<protein>
    <submittedName>
        <fullName evidence="1">Uncharacterized protein</fullName>
    </submittedName>
</protein>
<dbReference type="AlphaFoldDB" id="A0A0F8YZ44"/>
<proteinExistence type="predicted"/>
<dbReference type="InterPro" id="IPR011101">
    <property type="entry name" value="DUF5131"/>
</dbReference>
<dbReference type="EMBL" id="LAZR01066612">
    <property type="protein sequence ID" value="KKK53231.1"/>
    <property type="molecule type" value="Genomic_DNA"/>
</dbReference>
<evidence type="ECO:0000313" key="1">
    <source>
        <dbReference type="EMBL" id="KKK53231.1"/>
    </source>
</evidence>
<gene>
    <name evidence="1" type="ORF">LCGC14_3096850</name>
</gene>
<accession>A0A0F8YZ44</accession>
<dbReference type="Pfam" id="PF07505">
    <property type="entry name" value="DUF5131"/>
    <property type="match status" value="1"/>
</dbReference>
<comment type="caution">
    <text evidence="1">The sequence shown here is derived from an EMBL/GenBank/DDBJ whole genome shotgun (WGS) entry which is preliminary data.</text>
</comment>
<organism evidence="1">
    <name type="scientific">marine sediment metagenome</name>
    <dbReference type="NCBI Taxonomy" id="412755"/>
    <lineage>
        <taxon>unclassified sequences</taxon>
        <taxon>metagenomes</taxon>
        <taxon>ecological metagenomes</taxon>
    </lineage>
</organism>
<reference evidence="1" key="1">
    <citation type="journal article" date="2015" name="Nature">
        <title>Complex archaea that bridge the gap between prokaryotes and eukaryotes.</title>
        <authorList>
            <person name="Spang A."/>
            <person name="Saw J.H."/>
            <person name="Jorgensen S.L."/>
            <person name="Zaremba-Niedzwiedzka K."/>
            <person name="Martijn J."/>
            <person name="Lind A.E."/>
            <person name="van Eijk R."/>
            <person name="Schleper C."/>
            <person name="Guy L."/>
            <person name="Ettema T.J."/>
        </authorList>
    </citation>
    <scope>NUCLEOTIDE SEQUENCE</scope>
</reference>
<name>A0A0F8YZ44_9ZZZZ</name>
<feature type="non-terminal residue" evidence="1">
    <location>
        <position position="108"/>
    </location>
</feature>
<sequence length="108" mass="12257">MNKTPRLSKSGIEYLDYPWGIWSGCRNLVTGVCSVKACWAKGLTSHYPKLYPNGFEPTYYPEAINSPMKLNKPSIISVGWVGDVIGYGLEYKEDIFDIIYNCPQHTFI</sequence>